<keyword evidence="1" id="KW-1133">Transmembrane helix</keyword>
<dbReference type="RefSeq" id="WP_036539367.1">
    <property type="nucleotide sequence ID" value="NZ_BMLF01000002.1"/>
</dbReference>
<protein>
    <submittedName>
        <fullName evidence="2">Uncharacterized protein</fullName>
    </submittedName>
</protein>
<keyword evidence="1" id="KW-0812">Transmembrane</keyword>
<dbReference type="Proteomes" id="UP000649829">
    <property type="component" value="Unassembled WGS sequence"/>
</dbReference>
<evidence type="ECO:0000313" key="2">
    <source>
        <dbReference type="EMBL" id="GGM01911.1"/>
    </source>
</evidence>
<organism evidence="2 3">
    <name type="scientific">Pseudooceanicola nanhaiensis</name>
    <dbReference type="NCBI Taxonomy" id="375761"/>
    <lineage>
        <taxon>Bacteria</taxon>
        <taxon>Pseudomonadati</taxon>
        <taxon>Pseudomonadota</taxon>
        <taxon>Alphaproteobacteria</taxon>
        <taxon>Rhodobacterales</taxon>
        <taxon>Paracoccaceae</taxon>
        <taxon>Pseudooceanicola</taxon>
    </lineage>
</organism>
<proteinExistence type="predicted"/>
<evidence type="ECO:0000313" key="3">
    <source>
        <dbReference type="Proteomes" id="UP000649829"/>
    </source>
</evidence>
<keyword evidence="3" id="KW-1185">Reference proteome</keyword>
<name>A0A917SX08_9RHOB</name>
<accession>A0A917SX08</accession>
<reference evidence="2" key="2">
    <citation type="submission" date="2020-09" db="EMBL/GenBank/DDBJ databases">
        <authorList>
            <person name="Sun Q."/>
            <person name="Zhou Y."/>
        </authorList>
    </citation>
    <scope>NUCLEOTIDE SEQUENCE</scope>
    <source>
        <strain evidence="2">CGMCC 1.6293</strain>
    </source>
</reference>
<comment type="caution">
    <text evidence="2">The sequence shown here is derived from an EMBL/GenBank/DDBJ whole genome shotgun (WGS) entry which is preliminary data.</text>
</comment>
<sequence>MKTKLPVPNRDSIPLLNKLDRPDTAERLLPVALGVGLLAAGAVLWRMKPGALRIPEPAPLHDDSATHGWRRAARKSREGVSKIAPDNLSDSVGRSLVFAGGALLVTRLLDELASRR</sequence>
<evidence type="ECO:0000256" key="1">
    <source>
        <dbReference type="SAM" id="Phobius"/>
    </source>
</evidence>
<feature type="transmembrane region" description="Helical" evidence="1">
    <location>
        <begin position="28"/>
        <end position="45"/>
    </location>
</feature>
<gene>
    <name evidence="2" type="ORF">GCM10011534_24640</name>
</gene>
<reference evidence="2" key="1">
    <citation type="journal article" date="2014" name="Int. J. Syst. Evol. Microbiol.">
        <title>Complete genome sequence of Corynebacterium casei LMG S-19264T (=DSM 44701T), isolated from a smear-ripened cheese.</title>
        <authorList>
            <consortium name="US DOE Joint Genome Institute (JGI-PGF)"/>
            <person name="Walter F."/>
            <person name="Albersmeier A."/>
            <person name="Kalinowski J."/>
            <person name="Ruckert C."/>
        </authorList>
    </citation>
    <scope>NUCLEOTIDE SEQUENCE</scope>
    <source>
        <strain evidence="2">CGMCC 1.6293</strain>
    </source>
</reference>
<keyword evidence="1" id="KW-0472">Membrane</keyword>
<dbReference type="AlphaFoldDB" id="A0A917SX08"/>
<dbReference type="EMBL" id="BMLF01000002">
    <property type="protein sequence ID" value="GGM01911.1"/>
    <property type="molecule type" value="Genomic_DNA"/>
</dbReference>